<dbReference type="Proteomes" id="UP000663844">
    <property type="component" value="Unassembled WGS sequence"/>
</dbReference>
<dbReference type="Proteomes" id="UP000663891">
    <property type="component" value="Unassembled WGS sequence"/>
</dbReference>
<dbReference type="EMBL" id="CAJNOM010000430">
    <property type="protein sequence ID" value="CAF1433975.1"/>
    <property type="molecule type" value="Genomic_DNA"/>
</dbReference>
<dbReference type="EMBL" id="CAJNOM010000405">
    <property type="protein sequence ID" value="CAF1419219.1"/>
    <property type="molecule type" value="Genomic_DNA"/>
</dbReference>
<dbReference type="Proteomes" id="UP000663877">
    <property type="component" value="Unassembled WGS sequence"/>
</dbReference>
<evidence type="ECO:0008006" key="12">
    <source>
        <dbReference type="Google" id="ProtNLM"/>
    </source>
</evidence>
<dbReference type="EMBL" id="CAJOAY010003110">
    <property type="protein sequence ID" value="CAF4002634.1"/>
    <property type="molecule type" value="Genomic_DNA"/>
</dbReference>
<dbReference type="EMBL" id="CAJNOG010000237">
    <property type="protein sequence ID" value="CAF1104249.1"/>
    <property type="molecule type" value="Genomic_DNA"/>
</dbReference>
<dbReference type="EMBL" id="CAJOAZ010000664">
    <property type="protein sequence ID" value="CAF3693205.1"/>
    <property type="molecule type" value="Genomic_DNA"/>
</dbReference>
<evidence type="ECO:0000313" key="7">
    <source>
        <dbReference type="EMBL" id="CAF1433975.1"/>
    </source>
</evidence>
<accession>A0A814P8Q2</accession>
<dbReference type="EMBL" id="CAJNOM010000417">
    <property type="protein sequence ID" value="CAF1425944.1"/>
    <property type="molecule type" value="Genomic_DNA"/>
</dbReference>
<dbReference type="Proteomes" id="UP000663832">
    <property type="component" value="Unassembled WGS sequence"/>
</dbReference>
<sequence length="67" mass="7954">MMNDEHTTSNIFEQIQKLVPGVNQCKNELEYIQCISNYILHLQSQLIRKPHNKRDILRSLDFNQQSP</sequence>
<organism evidence="1 11">
    <name type="scientific">Adineta steineri</name>
    <dbReference type="NCBI Taxonomy" id="433720"/>
    <lineage>
        <taxon>Eukaryota</taxon>
        <taxon>Metazoa</taxon>
        <taxon>Spiralia</taxon>
        <taxon>Gnathifera</taxon>
        <taxon>Rotifera</taxon>
        <taxon>Eurotatoria</taxon>
        <taxon>Bdelloidea</taxon>
        <taxon>Adinetida</taxon>
        <taxon>Adinetidae</taxon>
        <taxon>Adineta</taxon>
    </lineage>
</organism>
<reference evidence="1" key="1">
    <citation type="submission" date="2021-02" db="EMBL/GenBank/DDBJ databases">
        <authorList>
            <person name="Nowell W R."/>
        </authorList>
    </citation>
    <scope>NUCLEOTIDE SEQUENCE</scope>
</reference>
<dbReference type="EMBL" id="CAJNOI010000499">
    <property type="protein sequence ID" value="CAF1294426.1"/>
    <property type="molecule type" value="Genomic_DNA"/>
</dbReference>
<dbReference type="EMBL" id="CAJNOI010000138">
    <property type="protein sequence ID" value="CAF1117566.1"/>
    <property type="molecule type" value="Genomic_DNA"/>
</dbReference>
<evidence type="ECO:0000313" key="5">
    <source>
        <dbReference type="EMBL" id="CAF1419219.1"/>
    </source>
</evidence>
<evidence type="ECO:0000313" key="2">
    <source>
        <dbReference type="EMBL" id="CAF1117566.1"/>
    </source>
</evidence>
<name>A0A814P8Q2_9BILA</name>
<evidence type="ECO:0000313" key="11">
    <source>
        <dbReference type="Proteomes" id="UP000663845"/>
    </source>
</evidence>
<evidence type="ECO:0000313" key="6">
    <source>
        <dbReference type="EMBL" id="CAF1425944.1"/>
    </source>
</evidence>
<dbReference type="InterPro" id="IPR036638">
    <property type="entry name" value="HLH_DNA-bd_sf"/>
</dbReference>
<evidence type="ECO:0000313" key="3">
    <source>
        <dbReference type="EMBL" id="CAF1294426.1"/>
    </source>
</evidence>
<dbReference type="Proteomes" id="UP000663881">
    <property type="component" value="Unassembled WGS sequence"/>
</dbReference>
<proteinExistence type="predicted"/>
<evidence type="ECO:0000313" key="4">
    <source>
        <dbReference type="EMBL" id="CAF1306433.1"/>
    </source>
</evidence>
<protein>
    <recommendedName>
        <fullName evidence="12">BHLH domain-containing protein</fullName>
    </recommendedName>
</protein>
<evidence type="ECO:0000313" key="10">
    <source>
        <dbReference type="Proteomes" id="UP000663832"/>
    </source>
</evidence>
<dbReference type="Proteomes" id="UP000663845">
    <property type="component" value="Unassembled WGS sequence"/>
</dbReference>
<gene>
    <name evidence="2" type="ORF">BJG266_LOCUS22267</name>
    <name evidence="3" type="ORF">BJG266_LOCUS31927</name>
    <name evidence="1" type="ORF">JYZ213_LOCUS21560</name>
    <name evidence="9" type="ORF">OKA104_LOCUS29877</name>
    <name evidence="8" type="ORF">OXD698_LOCUS11753</name>
    <name evidence="5" type="ORF">QVE165_LOCUS38112</name>
    <name evidence="6" type="ORF">QVE165_LOCUS38625</name>
    <name evidence="7" type="ORF">QVE165_LOCUS39143</name>
    <name evidence="4" type="ORF">VCS650_LOCUS31343</name>
</gene>
<dbReference type="SUPFAM" id="SSF47459">
    <property type="entry name" value="HLH, helix-loop-helix DNA-binding domain"/>
    <property type="match status" value="1"/>
</dbReference>
<dbReference type="AlphaFoldDB" id="A0A814P8Q2"/>
<evidence type="ECO:0000313" key="9">
    <source>
        <dbReference type="EMBL" id="CAF4002634.1"/>
    </source>
</evidence>
<comment type="caution">
    <text evidence="1">The sequence shown here is derived from an EMBL/GenBank/DDBJ whole genome shotgun (WGS) entry which is preliminary data.</text>
</comment>
<dbReference type="OrthoDB" id="9973285at2759"/>
<dbReference type="EMBL" id="CAJNON010000533">
    <property type="protein sequence ID" value="CAF1306433.1"/>
    <property type="molecule type" value="Genomic_DNA"/>
</dbReference>
<evidence type="ECO:0000313" key="8">
    <source>
        <dbReference type="EMBL" id="CAF3693205.1"/>
    </source>
</evidence>
<evidence type="ECO:0000313" key="1">
    <source>
        <dbReference type="EMBL" id="CAF1104249.1"/>
    </source>
</evidence>
<keyword evidence="10" id="KW-1185">Reference proteome</keyword>
<dbReference type="GO" id="GO:0046983">
    <property type="term" value="F:protein dimerization activity"/>
    <property type="evidence" value="ECO:0007669"/>
    <property type="project" value="InterPro"/>
</dbReference>